<dbReference type="NCBIfam" id="TIGR04178">
    <property type="entry name" value="exo_archaeo"/>
    <property type="match status" value="1"/>
</dbReference>
<name>A0ABW7C480_9CYAN</name>
<dbReference type="EMBL" id="JAZAQF010000001">
    <property type="protein sequence ID" value="MFG3816012.1"/>
    <property type="molecule type" value="Genomic_DNA"/>
</dbReference>
<comment type="caution">
    <text evidence="10">The sequence shown here is derived from an EMBL/GenBank/DDBJ whole genome shotgun (WGS) entry which is preliminary data.</text>
</comment>
<dbReference type="Proteomes" id="UP001604335">
    <property type="component" value="Unassembled WGS sequence"/>
</dbReference>
<organism evidence="10 11">
    <name type="scientific">Limnothrix redekei LRLZ20PSL1</name>
    <dbReference type="NCBI Taxonomy" id="3112953"/>
    <lineage>
        <taxon>Bacteria</taxon>
        <taxon>Bacillati</taxon>
        <taxon>Cyanobacteriota</taxon>
        <taxon>Cyanophyceae</taxon>
        <taxon>Pseudanabaenales</taxon>
        <taxon>Pseudanabaenaceae</taxon>
        <taxon>Limnothrix</taxon>
    </lineage>
</organism>
<keyword evidence="3" id="KW-0645">Protease</keyword>
<feature type="region of interest" description="Disordered" evidence="8">
    <location>
        <begin position="291"/>
        <end position="324"/>
    </location>
</feature>
<dbReference type="InterPro" id="IPR026392">
    <property type="entry name" value="Exo/Archaeosortase_dom"/>
</dbReference>
<feature type="transmembrane region" description="Helical" evidence="9">
    <location>
        <begin position="84"/>
        <end position="104"/>
    </location>
</feature>
<feature type="transmembrane region" description="Helical" evidence="9">
    <location>
        <begin position="267"/>
        <end position="283"/>
    </location>
</feature>
<dbReference type="NCBIfam" id="TIGR04156">
    <property type="entry name" value="cyanoexo_CrtB"/>
    <property type="match status" value="1"/>
</dbReference>
<keyword evidence="5 10" id="KW-0378">Hydrolase</keyword>
<evidence type="ECO:0000256" key="1">
    <source>
        <dbReference type="ARBA" id="ARBA00004651"/>
    </source>
</evidence>
<evidence type="ECO:0000313" key="10">
    <source>
        <dbReference type="EMBL" id="MFG3816012.1"/>
    </source>
</evidence>
<dbReference type="InterPro" id="IPR013426">
    <property type="entry name" value="EpsH-like"/>
</dbReference>
<keyword evidence="11" id="KW-1185">Reference proteome</keyword>
<protein>
    <submittedName>
        <fullName evidence="10">Cyanoexosortase B</fullName>
        <ecNumber evidence="10">3.4.22.-</ecNumber>
    </submittedName>
</protein>
<keyword evidence="6 9" id="KW-1133">Transmembrane helix</keyword>
<evidence type="ECO:0000256" key="7">
    <source>
        <dbReference type="ARBA" id="ARBA00023136"/>
    </source>
</evidence>
<evidence type="ECO:0000256" key="4">
    <source>
        <dbReference type="ARBA" id="ARBA00022692"/>
    </source>
</evidence>
<sequence>MTADRPVANRSDWLDRALLPAGAACLALAYGPLLVHWVRGWLTKDISIEHEYFSYGLIGLPFAAYLAWEKRSRWQQLADRSHPVGWGLLGLSVAFYLSGVADWVNLSFPIALWGLCGIWKGAAGWRLMAAPLVFTTLATPNEVPYLISPYVVGLQRFIAAMAGFLLNQVGLEAQVEGIYLYVRDRAVEVAPHCAGLKMLLTCWYVGLMAIHWCGTVRGRSPIALFLVGTTVISVLMNVFRNTILAYLHGTGQDGLFDFMHEGTGGDLYSAVMLLTVVLWFRIIERFVGEGPDAALAPSPSKVAPRTDPIAPEDQPEAAERDPDF</sequence>
<keyword evidence="7 9" id="KW-0472">Membrane</keyword>
<feature type="transmembrane region" description="Helical" evidence="9">
    <location>
        <begin position="222"/>
        <end position="247"/>
    </location>
</feature>
<feature type="transmembrane region" description="Helical" evidence="9">
    <location>
        <begin position="21"/>
        <end position="40"/>
    </location>
</feature>
<gene>
    <name evidence="10" type="primary">crtB</name>
    <name evidence="10" type="ORF">VPK24_00055</name>
</gene>
<dbReference type="Pfam" id="PF09721">
    <property type="entry name" value="Exosortase_EpsH"/>
    <property type="match status" value="1"/>
</dbReference>
<evidence type="ECO:0000256" key="6">
    <source>
        <dbReference type="ARBA" id="ARBA00022989"/>
    </source>
</evidence>
<evidence type="ECO:0000256" key="9">
    <source>
        <dbReference type="SAM" id="Phobius"/>
    </source>
</evidence>
<evidence type="ECO:0000313" key="11">
    <source>
        <dbReference type="Proteomes" id="UP001604335"/>
    </source>
</evidence>
<dbReference type="EC" id="3.4.22.-" evidence="10"/>
<comment type="subcellular location">
    <subcellularLocation>
        <location evidence="1">Cell membrane</location>
        <topology evidence="1">Multi-pass membrane protein</topology>
    </subcellularLocation>
</comment>
<keyword evidence="4 9" id="KW-0812">Transmembrane</keyword>
<evidence type="ECO:0000256" key="2">
    <source>
        <dbReference type="ARBA" id="ARBA00022475"/>
    </source>
</evidence>
<proteinExistence type="predicted"/>
<dbReference type="GO" id="GO:0016787">
    <property type="term" value="F:hydrolase activity"/>
    <property type="evidence" value="ECO:0007669"/>
    <property type="project" value="UniProtKB-KW"/>
</dbReference>
<feature type="transmembrane region" description="Helical" evidence="9">
    <location>
        <begin position="52"/>
        <end position="68"/>
    </location>
</feature>
<dbReference type="InterPro" id="IPR026492">
    <property type="entry name" value="Cyanoexo_CrtB"/>
</dbReference>
<evidence type="ECO:0000256" key="5">
    <source>
        <dbReference type="ARBA" id="ARBA00022801"/>
    </source>
</evidence>
<dbReference type="NCBIfam" id="TIGR02602">
    <property type="entry name" value="8TM_EpsH"/>
    <property type="match status" value="1"/>
</dbReference>
<dbReference type="InterPro" id="IPR019127">
    <property type="entry name" value="Exosortase"/>
</dbReference>
<reference evidence="11" key="1">
    <citation type="journal article" date="2024" name="Algal Res.">
        <title>Biochemical, toxicological and genomic investigation of a high-biomass producing Limnothrix strain isolated from Italian shallow drinking water reservoir.</title>
        <authorList>
            <person name="Simonazzi M."/>
            <person name="Shishido T.K."/>
            <person name="Delbaje E."/>
            <person name="Wahlsten M."/>
            <person name="Fewer D.P."/>
            <person name="Sivonen K."/>
            <person name="Pezzolesi L."/>
            <person name="Pistocchi R."/>
        </authorList>
    </citation>
    <scope>NUCLEOTIDE SEQUENCE [LARGE SCALE GENOMIC DNA]</scope>
    <source>
        <strain evidence="11">LRLZ20PSL1</strain>
    </source>
</reference>
<accession>A0ABW7C480</accession>
<evidence type="ECO:0000256" key="3">
    <source>
        <dbReference type="ARBA" id="ARBA00022670"/>
    </source>
</evidence>
<keyword evidence="2" id="KW-1003">Cell membrane</keyword>
<evidence type="ECO:0000256" key="8">
    <source>
        <dbReference type="SAM" id="MobiDB-lite"/>
    </source>
</evidence>
<dbReference type="RefSeq" id="WP_393009611.1">
    <property type="nucleotide sequence ID" value="NZ_JAZAQF010000001.1"/>
</dbReference>